<dbReference type="GO" id="GO:0016491">
    <property type="term" value="F:oxidoreductase activity"/>
    <property type="evidence" value="ECO:0007669"/>
    <property type="project" value="UniProtKB-KW"/>
</dbReference>
<dbReference type="InterPro" id="IPR020904">
    <property type="entry name" value="Sc_DH/Rdtase_CS"/>
</dbReference>
<dbReference type="PRINTS" id="PR00081">
    <property type="entry name" value="GDHRDH"/>
</dbReference>
<evidence type="ECO:0000313" key="5">
    <source>
        <dbReference type="EMBL" id="PWN26223.1"/>
    </source>
</evidence>
<dbReference type="OrthoDB" id="1933717at2759"/>
<evidence type="ECO:0000256" key="3">
    <source>
        <dbReference type="ARBA" id="ARBA00023002"/>
    </source>
</evidence>
<keyword evidence="6" id="KW-1185">Reference proteome</keyword>
<gene>
    <name evidence="5" type="ORF">BDZ90DRAFT_48995</name>
</gene>
<proteinExistence type="inferred from homology"/>
<dbReference type="InterPro" id="IPR036291">
    <property type="entry name" value="NAD(P)-bd_dom_sf"/>
</dbReference>
<protein>
    <submittedName>
        <fullName evidence="5">Oxidoreductase</fullName>
    </submittedName>
</protein>
<keyword evidence="2" id="KW-0521">NADP</keyword>
<dbReference type="STRING" id="1569628.A0A316UQS8"/>
<evidence type="ECO:0000256" key="4">
    <source>
        <dbReference type="RuleBase" id="RU000363"/>
    </source>
</evidence>
<name>A0A316UQS8_9BASI</name>
<evidence type="ECO:0000313" key="6">
    <source>
        <dbReference type="Proteomes" id="UP000245884"/>
    </source>
</evidence>
<evidence type="ECO:0000256" key="2">
    <source>
        <dbReference type="ARBA" id="ARBA00022857"/>
    </source>
</evidence>
<dbReference type="PROSITE" id="PS00061">
    <property type="entry name" value="ADH_SHORT"/>
    <property type="match status" value="1"/>
</dbReference>
<dbReference type="PRINTS" id="PR00080">
    <property type="entry name" value="SDRFAMILY"/>
</dbReference>
<dbReference type="PANTHER" id="PTHR43490:SF99">
    <property type="entry name" value="SHORT-CHAIN DEHYDROGENASE_REDUCTASE"/>
    <property type="match status" value="1"/>
</dbReference>
<dbReference type="SUPFAM" id="SSF51735">
    <property type="entry name" value="NAD(P)-binding Rossmann-fold domains"/>
    <property type="match status" value="1"/>
</dbReference>
<dbReference type="RefSeq" id="XP_025360835.1">
    <property type="nucleotide sequence ID" value="XM_025509624.1"/>
</dbReference>
<dbReference type="EMBL" id="KZ819672">
    <property type="protein sequence ID" value="PWN26223.1"/>
    <property type="molecule type" value="Genomic_DNA"/>
</dbReference>
<dbReference type="InterPro" id="IPR002347">
    <property type="entry name" value="SDR_fam"/>
</dbReference>
<keyword evidence="3" id="KW-0560">Oxidoreductase</keyword>
<sequence length="248" mass="26385">MSATHILITGANQGLGHTVAQQLLAREATLPNHPPSVHIYVGARSQEKADKACSDLKKYAAEGNTLEPVIIDLASDASIEALGNKIEKLDILINNGAILGDMQESTSPAAVRKNFANVYETNVFGTAALTYALIETIRKSKEPRVVNVSSGLGSIQNQLDPNWAFHGMTALVYPSSKTALNGVTAIMSKQYPDVKFVAVDPGYTSTAFNGHSGHQPVEVGAHAISHAVLDPKAKTASYVEKEGVVLPW</sequence>
<comment type="similarity">
    <text evidence="1 4">Belongs to the short-chain dehydrogenases/reductases (SDR) family.</text>
</comment>
<dbReference type="GeneID" id="37031447"/>
<dbReference type="Gene3D" id="3.40.50.720">
    <property type="entry name" value="NAD(P)-binding Rossmann-like Domain"/>
    <property type="match status" value="1"/>
</dbReference>
<reference evidence="5 6" key="1">
    <citation type="journal article" date="2018" name="Mol. Biol. Evol.">
        <title>Broad Genomic Sampling Reveals a Smut Pathogenic Ancestry of the Fungal Clade Ustilaginomycotina.</title>
        <authorList>
            <person name="Kijpornyongpan T."/>
            <person name="Mondo S.J."/>
            <person name="Barry K."/>
            <person name="Sandor L."/>
            <person name="Lee J."/>
            <person name="Lipzen A."/>
            <person name="Pangilinan J."/>
            <person name="LaButti K."/>
            <person name="Hainaut M."/>
            <person name="Henrissat B."/>
            <person name="Grigoriev I.V."/>
            <person name="Spatafora J.W."/>
            <person name="Aime M.C."/>
        </authorList>
    </citation>
    <scope>NUCLEOTIDE SEQUENCE [LARGE SCALE GENOMIC DNA]</scope>
    <source>
        <strain evidence="5 6">MCA 5214</strain>
    </source>
</reference>
<dbReference type="AlphaFoldDB" id="A0A316UQS8"/>
<dbReference type="Proteomes" id="UP000245884">
    <property type="component" value="Unassembled WGS sequence"/>
</dbReference>
<accession>A0A316UQS8</accession>
<dbReference type="PANTHER" id="PTHR43490">
    <property type="entry name" value="(+)-NEOMENTHOL DEHYDROGENASE"/>
    <property type="match status" value="1"/>
</dbReference>
<evidence type="ECO:0000256" key="1">
    <source>
        <dbReference type="ARBA" id="ARBA00006484"/>
    </source>
</evidence>
<organism evidence="5 6">
    <name type="scientific">Jaminaea rosea</name>
    <dbReference type="NCBI Taxonomy" id="1569628"/>
    <lineage>
        <taxon>Eukaryota</taxon>
        <taxon>Fungi</taxon>
        <taxon>Dikarya</taxon>
        <taxon>Basidiomycota</taxon>
        <taxon>Ustilaginomycotina</taxon>
        <taxon>Exobasidiomycetes</taxon>
        <taxon>Microstromatales</taxon>
        <taxon>Microstromatales incertae sedis</taxon>
        <taxon>Jaminaea</taxon>
    </lineage>
</organism>
<dbReference type="Pfam" id="PF00106">
    <property type="entry name" value="adh_short"/>
    <property type="match status" value="1"/>
</dbReference>